<evidence type="ECO:0000256" key="7">
    <source>
        <dbReference type="ARBA" id="ARBA00022982"/>
    </source>
</evidence>
<dbReference type="CDD" id="cd02953">
    <property type="entry name" value="DsbDgamma"/>
    <property type="match status" value="1"/>
</dbReference>
<dbReference type="InterPro" id="IPR036249">
    <property type="entry name" value="Thioredoxin-like_sf"/>
</dbReference>
<keyword evidence="7" id="KW-0249">Electron transport</keyword>
<dbReference type="GO" id="GO:0017004">
    <property type="term" value="P:cytochrome complex assembly"/>
    <property type="evidence" value="ECO:0007669"/>
    <property type="project" value="InterPro"/>
</dbReference>
<dbReference type="Pfam" id="PF13899">
    <property type="entry name" value="Thioredoxin_7"/>
    <property type="match status" value="1"/>
</dbReference>
<feature type="transmembrane region" description="Helical" evidence="13">
    <location>
        <begin position="178"/>
        <end position="195"/>
    </location>
</feature>
<dbReference type="GO" id="GO:0005886">
    <property type="term" value="C:plasma membrane"/>
    <property type="evidence" value="ECO:0007669"/>
    <property type="project" value="UniProtKB-SubCell"/>
</dbReference>
<dbReference type="Gene3D" id="3.40.30.10">
    <property type="entry name" value="Glutaredoxin"/>
    <property type="match status" value="1"/>
</dbReference>
<evidence type="ECO:0000256" key="5">
    <source>
        <dbReference type="ARBA" id="ARBA00022692"/>
    </source>
</evidence>
<keyword evidence="6" id="KW-0732">Signal</keyword>
<dbReference type="EMBL" id="UOFJ01000118">
    <property type="protein sequence ID" value="VAW63759.1"/>
    <property type="molecule type" value="Genomic_DNA"/>
</dbReference>
<evidence type="ECO:0000256" key="11">
    <source>
        <dbReference type="ARBA" id="ARBA00023136"/>
    </source>
</evidence>
<feature type="transmembrane region" description="Helical" evidence="13">
    <location>
        <begin position="113"/>
        <end position="134"/>
    </location>
</feature>
<dbReference type="InterPro" id="IPR013766">
    <property type="entry name" value="Thioredoxin_domain"/>
</dbReference>
<evidence type="ECO:0000256" key="10">
    <source>
        <dbReference type="ARBA" id="ARBA00023027"/>
    </source>
</evidence>
<keyword evidence="5 13" id="KW-0812">Transmembrane</keyword>
<keyword evidence="8 13" id="KW-1133">Transmembrane helix</keyword>
<dbReference type="InterPro" id="IPR017937">
    <property type="entry name" value="Thioredoxin_CS"/>
</dbReference>
<dbReference type="FunFam" id="3.40.30.10:FF:000116">
    <property type="entry name" value="Thiol:disulfide interchange protein DsbD"/>
    <property type="match status" value="1"/>
</dbReference>
<evidence type="ECO:0000313" key="15">
    <source>
        <dbReference type="EMBL" id="VAW63759.1"/>
    </source>
</evidence>
<dbReference type="GO" id="GO:0047134">
    <property type="term" value="F:protein-disulfide reductase [NAD(P)H] activity"/>
    <property type="evidence" value="ECO:0007669"/>
    <property type="project" value="UniProtKB-EC"/>
</dbReference>
<keyword evidence="9 15" id="KW-0560">Oxidoreductase</keyword>
<feature type="transmembrane region" description="Helical" evidence="13">
    <location>
        <begin position="77"/>
        <end position="107"/>
    </location>
</feature>
<dbReference type="SUPFAM" id="SSF52833">
    <property type="entry name" value="Thioredoxin-like"/>
    <property type="match status" value="1"/>
</dbReference>
<evidence type="ECO:0000256" key="4">
    <source>
        <dbReference type="ARBA" id="ARBA00022519"/>
    </source>
</evidence>
<dbReference type="Pfam" id="PF02683">
    <property type="entry name" value="DsbD_TM"/>
    <property type="match status" value="1"/>
</dbReference>
<dbReference type="PANTHER" id="PTHR32234">
    <property type="entry name" value="THIOL:DISULFIDE INTERCHANGE PROTEIN DSBD"/>
    <property type="match status" value="1"/>
</dbReference>
<evidence type="ECO:0000256" key="6">
    <source>
        <dbReference type="ARBA" id="ARBA00022729"/>
    </source>
</evidence>
<keyword evidence="11 13" id="KW-0472">Membrane</keyword>
<dbReference type="PROSITE" id="PS00194">
    <property type="entry name" value="THIOREDOXIN_1"/>
    <property type="match status" value="1"/>
</dbReference>
<reference evidence="15" key="1">
    <citation type="submission" date="2018-06" db="EMBL/GenBank/DDBJ databases">
        <authorList>
            <person name="Zhirakovskaya E."/>
        </authorList>
    </citation>
    <scope>NUCLEOTIDE SEQUENCE</scope>
</reference>
<dbReference type="InterPro" id="IPR003834">
    <property type="entry name" value="Cyt_c_assmbl_TM_dom"/>
</dbReference>
<feature type="domain" description="Thioredoxin" evidence="14">
    <location>
        <begin position="223"/>
        <end position="373"/>
    </location>
</feature>
<evidence type="ECO:0000256" key="1">
    <source>
        <dbReference type="ARBA" id="ARBA00004429"/>
    </source>
</evidence>
<protein>
    <submittedName>
        <fullName evidence="15">Cytochrome c-type biogenesis protein DsbD, protein-disulfide reductase</fullName>
        <ecNumber evidence="15">1.8.1.8</ecNumber>
    </submittedName>
</protein>
<keyword evidence="4" id="KW-0997">Cell inner membrane</keyword>
<feature type="transmembrane region" description="Helical" evidence="13">
    <location>
        <begin position="216"/>
        <end position="238"/>
    </location>
</feature>
<keyword evidence="2" id="KW-0813">Transport</keyword>
<dbReference type="PROSITE" id="PS51352">
    <property type="entry name" value="THIOREDOXIN_2"/>
    <property type="match status" value="1"/>
</dbReference>
<proteinExistence type="predicted"/>
<evidence type="ECO:0000256" key="2">
    <source>
        <dbReference type="ARBA" id="ARBA00022448"/>
    </source>
</evidence>
<feature type="transmembrane region" description="Helical" evidence="13">
    <location>
        <begin position="154"/>
        <end position="172"/>
    </location>
</feature>
<dbReference type="InterPro" id="IPR035671">
    <property type="entry name" value="DsbD_gamma"/>
</dbReference>
<gene>
    <name evidence="15" type="ORF">MNBD_GAMMA10-452</name>
</gene>
<evidence type="ECO:0000256" key="3">
    <source>
        <dbReference type="ARBA" id="ARBA00022475"/>
    </source>
</evidence>
<keyword evidence="12" id="KW-1015">Disulfide bond</keyword>
<evidence type="ECO:0000256" key="9">
    <source>
        <dbReference type="ARBA" id="ARBA00023002"/>
    </source>
</evidence>
<evidence type="ECO:0000256" key="8">
    <source>
        <dbReference type="ARBA" id="ARBA00022989"/>
    </source>
</evidence>
<evidence type="ECO:0000256" key="13">
    <source>
        <dbReference type="SAM" id="Phobius"/>
    </source>
</evidence>
<name>A0A3B0XPE8_9ZZZZ</name>
<sequence length="373" mass="39771">SVAYVLGMASINTAAGVGAALTGESLAVMLQTPWVLASFAGVFVLLSLAMFGFYELQMPGFIQNRLTSVSNRQKSGSLGGALIMGFLSAIIVGPCVAAPMFGVLLFISQTGDPVFGGIALFSLSLGMGAPLILIGTSAGKLLPRAGAWMDAVKAVFGISLLAVAIWMIRSIVADEVVMLLSAALLIISAIYMRALDTLKADASGWSRFWKGWGLILFIYGVILILGAASGGASLLAPLQGIVSSTGQTQQQSHLQFKQIKGVDGLNAALAQAKAQNKNVMLDFYADWCVSCKEMEALTFEDPTVKAALADTVLLQADVTANDEQDKALYKHFKIIGPPSIMFYNQQSEELKRYRVVGYMPAEKFSRHVKRALK</sequence>
<dbReference type="NCBIfam" id="NF001419">
    <property type="entry name" value="PRK00293.1"/>
    <property type="match status" value="1"/>
</dbReference>
<evidence type="ECO:0000259" key="14">
    <source>
        <dbReference type="PROSITE" id="PS51352"/>
    </source>
</evidence>
<comment type="subcellular location">
    <subcellularLocation>
        <location evidence="1">Cell inner membrane</location>
        <topology evidence="1">Multi-pass membrane protein</topology>
    </subcellularLocation>
</comment>
<dbReference type="EC" id="1.8.1.8" evidence="15"/>
<keyword evidence="10" id="KW-0520">NAD</keyword>
<dbReference type="GO" id="GO:0045454">
    <property type="term" value="P:cell redox homeostasis"/>
    <property type="evidence" value="ECO:0007669"/>
    <property type="project" value="TreeGrafter"/>
</dbReference>
<dbReference type="AlphaFoldDB" id="A0A3B0XPE8"/>
<evidence type="ECO:0000256" key="12">
    <source>
        <dbReference type="ARBA" id="ARBA00023157"/>
    </source>
</evidence>
<dbReference type="PANTHER" id="PTHR32234:SF0">
    <property type="entry name" value="THIOL:DISULFIDE INTERCHANGE PROTEIN DSBD"/>
    <property type="match status" value="1"/>
</dbReference>
<organism evidence="15">
    <name type="scientific">hydrothermal vent metagenome</name>
    <dbReference type="NCBI Taxonomy" id="652676"/>
    <lineage>
        <taxon>unclassified sequences</taxon>
        <taxon>metagenomes</taxon>
        <taxon>ecological metagenomes</taxon>
    </lineage>
</organism>
<accession>A0A3B0XPE8</accession>
<feature type="transmembrane region" description="Helical" evidence="13">
    <location>
        <begin position="34"/>
        <end position="56"/>
    </location>
</feature>
<feature type="non-terminal residue" evidence="15">
    <location>
        <position position="1"/>
    </location>
</feature>
<keyword evidence="3" id="KW-1003">Cell membrane</keyword>